<reference evidence="2 3" key="1">
    <citation type="submission" date="2016-07" db="EMBL/GenBank/DDBJ databases">
        <title>Draft genome sequence of Prauserella sp. YIM 121212, isolated from alkaline soil.</title>
        <authorList>
            <person name="Ruckert C."/>
            <person name="Albersmeier A."/>
            <person name="Jiang C.-L."/>
            <person name="Jiang Y."/>
            <person name="Kalinowski J."/>
            <person name="Schneider O."/>
            <person name="Winkler A."/>
            <person name="Zotchev S.B."/>
        </authorList>
    </citation>
    <scope>NUCLEOTIDE SEQUENCE [LARGE SCALE GENOMIC DNA]</scope>
    <source>
        <strain evidence="2 3">YIM 121212</strain>
    </source>
</reference>
<dbReference type="AlphaFoldDB" id="A0A318LUC1"/>
<evidence type="ECO:0000256" key="1">
    <source>
        <dbReference type="ARBA" id="ARBA00010617"/>
    </source>
</evidence>
<dbReference type="SUPFAM" id="SSF48264">
    <property type="entry name" value="Cytochrome P450"/>
    <property type="match status" value="1"/>
</dbReference>
<comment type="similarity">
    <text evidence="1">Belongs to the cytochrome P450 family.</text>
</comment>
<dbReference type="OrthoDB" id="4133219at2"/>
<dbReference type="GO" id="GO:0005506">
    <property type="term" value="F:iron ion binding"/>
    <property type="evidence" value="ECO:0007669"/>
    <property type="project" value="InterPro"/>
</dbReference>
<dbReference type="PANTHER" id="PTHR46696:SF1">
    <property type="entry name" value="CYTOCHROME P450 YJIB-RELATED"/>
    <property type="match status" value="1"/>
</dbReference>
<dbReference type="EMBL" id="MASU01000003">
    <property type="protein sequence ID" value="PXY37421.1"/>
    <property type="molecule type" value="Genomic_DNA"/>
</dbReference>
<dbReference type="CDD" id="cd20623">
    <property type="entry name" value="CYP_unk"/>
    <property type="match status" value="1"/>
</dbReference>
<protein>
    <submittedName>
        <fullName evidence="2">Cytochrome</fullName>
    </submittedName>
</protein>
<name>A0A318LUC1_9PSEU</name>
<dbReference type="InterPro" id="IPR036396">
    <property type="entry name" value="Cyt_P450_sf"/>
</dbReference>
<sequence>MTDPQHARQHGPVRLYGPRFQQDPAALYAEIRNTYGPVAPVLLDGDVPAWFVCGYREVHQVTSDSQLFARDTRRWNMWEQVPADWPLLPYVAHNPSVMFTEGAEHQRRAGAIGDALGAFDQFELAQHSERVADTLIDAFAGRGEADLMAQYALRIPLNVIAQMFGMPESETPELVRDIAESLDTGPGAADAYLRVQKTMSKLLAAKRAMPGPDIPSYLLEHDANLTDDEIVQDLLVVTAAAQQPTANWIGNTIRLMLTDERFALTLAGGRESVGQALNEVLWHDTPTQNFIGRFATRDTQLAGMRIRTGDMLVLGLAAANADPKVRLESPDSVGNHAHMSFGHGEHGCPYPAPEVAEVMARTTVEVLLDRLPDLALAVPPDALEWHPSVWMRGLASLPVRFTPTYAPAGLG</sequence>
<accession>A0A318LUC1</accession>
<dbReference type="GO" id="GO:0016705">
    <property type="term" value="F:oxidoreductase activity, acting on paired donors, with incorporation or reduction of molecular oxygen"/>
    <property type="evidence" value="ECO:0007669"/>
    <property type="project" value="InterPro"/>
</dbReference>
<dbReference type="Proteomes" id="UP000247892">
    <property type="component" value="Unassembled WGS sequence"/>
</dbReference>
<evidence type="ECO:0000313" key="3">
    <source>
        <dbReference type="Proteomes" id="UP000247892"/>
    </source>
</evidence>
<dbReference type="Gene3D" id="1.10.630.10">
    <property type="entry name" value="Cytochrome P450"/>
    <property type="match status" value="1"/>
</dbReference>
<dbReference type="PANTHER" id="PTHR46696">
    <property type="entry name" value="P450, PUTATIVE (EUROFUNG)-RELATED"/>
    <property type="match status" value="1"/>
</dbReference>
<comment type="caution">
    <text evidence="2">The sequence shown here is derived from an EMBL/GenBank/DDBJ whole genome shotgun (WGS) entry which is preliminary data.</text>
</comment>
<gene>
    <name evidence="2" type="ORF">BA062_06775</name>
</gene>
<dbReference type="GO" id="GO:0020037">
    <property type="term" value="F:heme binding"/>
    <property type="evidence" value="ECO:0007669"/>
    <property type="project" value="InterPro"/>
</dbReference>
<organism evidence="2 3">
    <name type="scientific">Prauserella flavalba</name>
    <dbReference type="NCBI Taxonomy" id="1477506"/>
    <lineage>
        <taxon>Bacteria</taxon>
        <taxon>Bacillati</taxon>
        <taxon>Actinomycetota</taxon>
        <taxon>Actinomycetes</taxon>
        <taxon>Pseudonocardiales</taxon>
        <taxon>Pseudonocardiaceae</taxon>
        <taxon>Prauserella</taxon>
    </lineage>
</organism>
<proteinExistence type="inferred from homology"/>
<evidence type="ECO:0000313" key="2">
    <source>
        <dbReference type="EMBL" id="PXY37421.1"/>
    </source>
</evidence>
<keyword evidence="3" id="KW-1185">Reference proteome</keyword>
<dbReference type="RefSeq" id="WP_110335220.1">
    <property type="nucleotide sequence ID" value="NZ_JBHVKT010000042.1"/>
</dbReference>
<dbReference type="GO" id="GO:0004497">
    <property type="term" value="F:monooxygenase activity"/>
    <property type="evidence" value="ECO:0007669"/>
    <property type="project" value="InterPro"/>
</dbReference>